<dbReference type="Pfam" id="PF01370">
    <property type="entry name" value="Epimerase"/>
    <property type="match status" value="1"/>
</dbReference>
<dbReference type="InterPro" id="IPR036291">
    <property type="entry name" value="NAD(P)-bd_dom_sf"/>
</dbReference>
<reference evidence="3 4" key="1">
    <citation type="submission" date="2019-09" db="EMBL/GenBank/DDBJ databases">
        <title>Polymorphobacter sp. isolated from a lake in China.</title>
        <authorList>
            <person name="Liu Z."/>
        </authorList>
    </citation>
    <scope>NUCLEOTIDE SEQUENCE [LARGE SCALE GENOMIC DNA]</scope>
    <source>
        <strain evidence="3 4">D40P</strain>
    </source>
</reference>
<gene>
    <name evidence="3" type="ORF">F3168_10750</name>
</gene>
<protein>
    <submittedName>
        <fullName evidence="3">NAD-dependent epimerase/dehydratase family protein</fullName>
    </submittedName>
</protein>
<dbReference type="FunFam" id="3.40.50.720:FF:000702">
    <property type="entry name" value="NADH dehydrogenase (Ubiquinone)"/>
    <property type="match status" value="1"/>
</dbReference>
<dbReference type="AlphaFoldDB" id="A0A7C9GPS9"/>
<keyword evidence="1" id="KW-0812">Transmembrane</keyword>
<keyword evidence="1" id="KW-1133">Transmembrane helix</keyword>
<evidence type="ECO:0000256" key="1">
    <source>
        <dbReference type="SAM" id="Phobius"/>
    </source>
</evidence>
<dbReference type="CDD" id="cd05271">
    <property type="entry name" value="NDUFA9_like_SDR_a"/>
    <property type="match status" value="1"/>
</dbReference>
<comment type="caution">
    <text evidence="3">The sequence shown here is derived from an EMBL/GenBank/DDBJ whole genome shotgun (WGS) entry which is preliminary data.</text>
</comment>
<name>A0A7C9GPS9_9SPHN</name>
<dbReference type="Proteomes" id="UP000481327">
    <property type="component" value="Unassembled WGS sequence"/>
</dbReference>
<organism evidence="3 4">
    <name type="scientific">Sandarakinorhabdus fusca</name>
    <dbReference type="NCBI Taxonomy" id="1439888"/>
    <lineage>
        <taxon>Bacteria</taxon>
        <taxon>Pseudomonadati</taxon>
        <taxon>Pseudomonadota</taxon>
        <taxon>Alphaproteobacteria</taxon>
        <taxon>Sphingomonadales</taxon>
        <taxon>Sphingosinicellaceae</taxon>
        <taxon>Sandarakinorhabdus</taxon>
    </lineage>
</organism>
<feature type="transmembrane region" description="Helical" evidence="1">
    <location>
        <begin position="6"/>
        <end position="28"/>
    </location>
</feature>
<dbReference type="GO" id="GO:0044877">
    <property type="term" value="F:protein-containing complex binding"/>
    <property type="evidence" value="ECO:0007669"/>
    <property type="project" value="TreeGrafter"/>
</dbReference>
<evidence type="ECO:0000259" key="2">
    <source>
        <dbReference type="Pfam" id="PF01370"/>
    </source>
</evidence>
<dbReference type="Gene3D" id="3.40.50.720">
    <property type="entry name" value="NAD(P)-binding Rossmann-like Domain"/>
    <property type="match status" value="1"/>
</dbReference>
<evidence type="ECO:0000313" key="3">
    <source>
        <dbReference type="EMBL" id="MQT17737.1"/>
    </source>
</evidence>
<dbReference type="InterPro" id="IPR051207">
    <property type="entry name" value="ComplexI_NDUFA9_subunit"/>
</dbReference>
<dbReference type="OrthoDB" id="9776313at2"/>
<dbReference type="SUPFAM" id="SSF51735">
    <property type="entry name" value="NAD(P)-binding Rossmann-fold domains"/>
    <property type="match status" value="1"/>
</dbReference>
<sequence length="321" mass="33126">MNDSHFALAPGALVTVIGGSGFIGRYIVQRLAEAGYRVRVVVRHPDPALFLKPLGGLGQIQIVRGDIGSDAGIARVFDGAAGGINLVGILDEKGGQRFVAVQAEGAGRAARAAAAAGITAYVQMSAIGADPASAVPYARTKAEGEAAVRAAIPTAVVLRPSLVVGPEDQFLNRFAAMAKVAPVLPVIAGDSKFQPVYVQDVAAAAVAALTRADAAGQIFELGGPEALSFRAILTMINAETRHNRTLVEVPASLAGLMARMGDTLPFMPITSDQLAMLKKDNVANPALPGLAALGITPTPMAAFVPAMLERYRPGGRFNKAD</sequence>
<proteinExistence type="predicted"/>
<dbReference type="PANTHER" id="PTHR12126:SF11">
    <property type="entry name" value="NADH DEHYDROGENASE [UBIQUINONE] 1 ALPHA SUBCOMPLEX SUBUNIT 9, MITOCHONDRIAL"/>
    <property type="match status" value="1"/>
</dbReference>
<feature type="domain" description="NAD-dependent epimerase/dehydratase" evidence="2">
    <location>
        <begin position="14"/>
        <end position="222"/>
    </location>
</feature>
<evidence type="ECO:0000313" key="4">
    <source>
        <dbReference type="Proteomes" id="UP000481327"/>
    </source>
</evidence>
<dbReference type="RefSeq" id="WP_152578166.1">
    <property type="nucleotide sequence ID" value="NZ_JAATJI010000002.1"/>
</dbReference>
<dbReference type="PANTHER" id="PTHR12126">
    <property type="entry name" value="NADH-UBIQUINONE OXIDOREDUCTASE 39 KDA SUBUNIT-RELATED"/>
    <property type="match status" value="1"/>
</dbReference>
<dbReference type="InterPro" id="IPR001509">
    <property type="entry name" value="Epimerase_deHydtase"/>
</dbReference>
<keyword evidence="1" id="KW-0472">Membrane</keyword>
<dbReference type="EMBL" id="WIOL01000003">
    <property type="protein sequence ID" value="MQT17737.1"/>
    <property type="molecule type" value="Genomic_DNA"/>
</dbReference>
<keyword evidence="4" id="KW-1185">Reference proteome</keyword>
<accession>A0A7C9GPS9</accession>